<feature type="region of interest" description="Disordered" evidence="1">
    <location>
        <begin position="1"/>
        <end position="27"/>
    </location>
</feature>
<evidence type="ECO:0000256" key="1">
    <source>
        <dbReference type="SAM" id="MobiDB-lite"/>
    </source>
</evidence>
<sequence length="160" mass="17151">MSTQSNGSKIPNKTKPRSQERQRRPSATTEITICEGCVHAAFGWNHSQPLPSATETRESQEHADPYHAHTSTHRPISHSQGLAHVTTLVSVLVVISGAVDDPENSPVVIDFFVDPIARPLPPVQAVVPCSGAPACALTILLRHANMVAAWLPISLGSEKS</sequence>
<gene>
    <name evidence="2" type="ORF">CAUS1442_LOCUS8170</name>
</gene>
<organism evidence="2">
    <name type="scientific">Craspedostauros australis</name>
    <dbReference type="NCBI Taxonomy" id="1486917"/>
    <lineage>
        <taxon>Eukaryota</taxon>
        <taxon>Sar</taxon>
        <taxon>Stramenopiles</taxon>
        <taxon>Ochrophyta</taxon>
        <taxon>Bacillariophyta</taxon>
        <taxon>Bacillariophyceae</taxon>
        <taxon>Bacillariophycidae</taxon>
        <taxon>Naviculales</taxon>
        <taxon>Naviculaceae</taxon>
        <taxon>Craspedostauros</taxon>
    </lineage>
</organism>
<dbReference type="AlphaFoldDB" id="A0A7R9WX04"/>
<protein>
    <submittedName>
        <fullName evidence="2">Uncharacterized protein</fullName>
    </submittedName>
</protein>
<feature type="compositionally biased region" description="Basic and acidic residues" evidence="1">
    <location>
        <begin position="55"/>
        <end position="67"/>
    </location>
</feature>
<reference evidence="2" key="1">
    <citation type="submission" date="2021-01" db="EMBL/GenBank/DDBJ databases">
        <authorList>
            <person name="Corre E."/>
            <person name="Pelletier E."/>
            <person name="Niang G."/>
            <person name="Scheremetjew M."/>
            <person name="Finn R."/>
            <person name="Kale V."/>
            <person name="Holt S."/>
            <person name="Cochrane G."/>
            <person name="Meng A."/>
            <person name="Brown T."/>
            <person name="Cohen L."/>
        </authorList>
    </citation>
    <scope>NUCLEOTIDE SEQUENCE</scope>
    <source>
        <strain evidence="2">CCMP3328</strain>
    </source>
</reference>
<proteinExistence type="predicted"/>
<feature type="region of interest" description="Disordered" evidence="1">
    <location>
        <begin position="48"/>
        <end position="74"/>
    </location>
</feature>
<name>A0A7R9WX04_9STRA</name>
<evidence type="ECO:0000313" key="2">
    <source>
        <dbReference type="EMBL" id="CAD8336042.1"/>
    </source>
</evidence>
<accession>A0A7R9WX04</accession>
<feature type="compositionally biased region" description="Polar residues" evidence="1">
    <location>
        <begin position="1"/>
        <end position="11"/>
    </location>
</feature>
<dbReference type="EMBL" id="HBEF01012995">
    <property type="protein sequence ID" value="CAD8336042.1"/>
    <property type="molecule type" value="Transcribed_RNA"/>
</dbReference>